<evidence type="ECO:0000259" key="7">
    <source>
        <dbReference type="PROSITE" id="PS51733"/>
    </source>
</evidence>
<dbReference type="PANTHER" id="PTHR12835:SF5">
    <property type="entry name" value="BIOTIN--PROTEIN LIGASE"/>
    <property type="match status" value="1"/>
</dbReference>
<dbReference type="InterPro" id="IPR004143">
    <property type="entry name" value="BPL_LPL_catalytic"/>
</dbReference>
<dbReference type="SUPFAM" id="SSF46785">
    <property type="entry name" value="Winged helix' DNA-binding domain"/>
    <property type="match status" value="1"/>
</dbReference>
<dbReference type="InterPro" id="IPR030855">
    <property type="entry name" value="Bifunct_BirA"/>
</dbReference>
<keyword evidence="6" id="KW-0805">Transcription regulation</keyword>
<dbReference type="InterPro" id="IPR036388">
    <property type="entry name" value="WH-like_DNA-bd_sf"/>
</dbReference>
<dbReference type="InterPro" id="IPR008988">
    <property type="entry name" value="Transcriptional_repressor_C"/>
</dbReference>
<keyword evidence="1 6" id="KW-0436">Ligase</keyword>
<feature type="binding site" evidence="6">
    <location>
        <begin position="96"/>
        <end position="98"/>
    </location>
    <ligand>
        <name>biotin</name>
        <dbReference type="ChEBI" id="CHEBI:57586"/>
    </ligand>
</feature>
<evidence type="ECO:0000313" key="9">
    <source>
        <dbReference type="Proteomes" id="UP001231616"/>
    </source>
</evidence>
<feature type="binding site" evidence="6">
    <location>
        <begin position="126"/>
        <end position="128"/>
    </location>
    <ligand>
        <name>biotin</name>
        <dbReference type="ChEBI" id="CHEBI:57586"/>
    </ligand>
</feature>
<dbReference type="Gene3D" id="2.30.30.100">
    <property type="match status" value="1"/>
</dbReference>
<dbReference type="SUPFAM" id="SSF50037">
    <property type="entry name" value="C-terminal domain of transcriptional repressors"/>
    <property type="match status" value="1"/>
</dbReference>
<organism evidence="8 9">
    <name type="scientific">Alkalimonas collagenimarina</name>
    <dbReference type="NCBI Taxonomy" id="400390"/>
    <lineage>
        <taxon>Bacteria</taxon>
        <taxon>Pseudomonadati</taxon>
        <taxon>Pseudomonadota</taxon>
        <taxon>Gammaproteobacteria</taxon>
        <taxon>Alkalimonas</taxon>
    </lineage>
</organism>
<evidence type="ECO:0000256" key="1">
    <source>
        <dbReference type="ARBA" id="ARBA00022598"/>
    </source>
</evidence>
<accession>A0ABT9H345</accession>
<dbReference type="Gene3D" id="3.30.930.10">
    <property type="entry name" value="Bira Bifunctional Protein, Domain 2"/>
    <property type="match status" value="1"/>
</dbReference>
<dbReference type="Gene3D" id="1.10.10.10">
    <property type="entry name" value="Winged helix-like DNA-binding domain superfamily/Winged helix DNA-binding domain"/>
    <property type="match status" value="1"/>
</dbReference>
<evidence type="ECO:0000313" key="8">
    <source>
        <dbReference type="EMBL" id="MDP4537489.1"/>
    </source>
</evidence>
<comment type="catalytic activity">
    <reaction evidence="5 6">
        <text>biotin + L-lysyl-[protein] + ATP = N(6)-biotinyl-L-lysyl-[protein] + AMP + diphosphate + H(+)</text>
        <dbReference type="Rhea" id="RHEA:11756"/>
        <dbReference type="Rhea" id="RHEA-COMP:9752"/>
        <dbReference type="Rhea" id="RHEA-COMP:10505"/>
        <dbReference type="ChEBI" id="CHEBI:15378"/>
        <dbReference type="ChEBI" id="CHEBI:29969"/>
        <dbReference type="ChEBI" id="CHEBI:30616"/>
        <dbReference type="ChEBI" id="CHEBI:33019"/>
        <dbReference type="ChEBI" id="CHEBI:57586"/>
        <dbReference type="ChEBI" id="CHEBI:83144"/>
        <dbReference type="ChEBI" id="CHEBI:456215"/>
        <dbReference type="EC" id="6.3.4.15"/>
    </reaction>
</comment>
<dbReference type="HAMAP" id="MF_00978">
    <property type="entry name" value="Bifunct_BirA"/>
    <property type="match status" value="1"/>
</dbReference>
<keyword evidence="9" id="KW-1185">Reference proteome</keyword>
<comment type="caution">
    <text evidence="8">The sequence shown here is derived from an EMBL/GenBank/DDBJ whole genome shotgun (WGS) entry which is preliminary data.</text>
</comment>
<evidence type="ECO:0000256" key="5">
    <source>
        <dbReference type="ARBA" id="ARBA00047846"/>
    </source>
</evidence>
<dbReference type="Pfam" id="PF02237">
    <property type="entry name" value="BPL_C"/>
    <property type="match status" value="1"/>
</dbReference>
<dbReference type="InterPro" id="IPR045864">
    <property type="entry name" value="aa-tRNA-synth_II/BPL/LPL"/>
</dbReference>
<feature type="domain" description="BPL/LPL catalytic" evidence="7">
    <location>
        <begin position="84"/>
        <end position="265"/>
    </location>
</feature>
<dbReference type="SUPFAM" id="SSF55681">
    <property type="entry name" value="Class II aaRS and biotin synthetases"/>
    <property type="match status" value="1"/>
</dbReference>
<dbReference type="RefSeq" id="WP_305894752.1">
    <property type="nucleotide sequence ID" value="NZ_JAUZVZ010000026.1"/>
</dbReference>
<keyword evidence="4 6" id="KW-0092">Biotin</keyword>
<dbReference type="Pfam" id="PF03099">
    <property type="entry name" value="BPL_LplA_LipB"/>
    <property type="match status" value="1"/>
</dbReference>
<comment type="similarity">
    <text evidence="6">Belongs to the biotin--protein ligase family.</text>
</comment>
<dbReference type="NCBIfam" id="TIGR00121">
    <property type="entry name" value="birA_ligase"/>
    <property type="match status" value="1"/>
</dbReference>
<gene>
    <name evidence="6 8" type="primary">birA</name>
    <name evidence="8" type="ORF">Q3O60_14950</name>
</gene>
<protein>
    <recommendedName>
        <fullName evidence="6">Bifunctional ligase/repressor BirA</fullName>
    </recommendedName>
    <alternativeName>
        <fullName evidence="6">Biotin operon repressor</fullName>
    </alternativeName>
    <alternativeName>
        <fullName evidence="6">Biotin--[acetyl-CoA-carboxylase] ligase</fullName>
        <ecNumber evidence="6">6.3.4.15</ecNumber>
    </alternativeName>
    <alternativeName>
        <fullName evidence="6">Biotin--protein ligase</fullName>
    </alternativeName>
    <alternativeName>
        <fullName evidence="6">Biotin-[acetyl-CoA carboxylase] synthetase</fullName>
    </alternativeName>
</protein>
<dbReference type="CDD" id="cd16442">
    <property type="entry name" value="BPL"/>
    <property type="match status" value="1"/>
</dbReference>
<keyword evidence="6" id="KW-0238">DNA-binding</keyword>
<feature type="binding site" evidence="6">
    <location>
        <position position="122"/>
    </location>
    <ligand>
        <name>biotin</name>
        <dbReference type="ChEBI" id="CHEBI:57586"/>
    </ligand>
</feature>
<keyword evidence="6" id="KW-0804">Transcription</keyword>
<evidence type="ECO:0000256" key="6">
    <source>
        <dbReference type="HAMAP-Rule" id="MF_00978"/>
    </source>
</evidence>
<dbReference type="InterPro" id="IPR003142">
    <property type="entry name" value="BPL_C"/>
</dbReference>
<keyword evidence="2 6" id="KW-0547">Nucleotide-binding</keyword>
<feature type="DNA-binding region" description="H-T-H motif" evidence="6">
    <location>
        <begin position="27"/>
        <end position="46"/>
    </location>
</feature>
<sequence length="333" mass="37146">MTLQQQSGWQIQQQLIRYLADGQFYSGSWLGEQLQLSRTAIANHMQQLEQFGLELFKVKGKGYRLAQPLQLLSAEKIVHFQPPGSAQIEVESIVDSTNSQLMQRLQRGDKLLKGQCLVAEAQTTGRGRHGRVWHSPFAANLYCSMYWQLEQGIQAAMGLSLVIGVAVAELLEQQYQLKPALKWPNDIYGDGKKLAGVLIELSGQSDGQCQLVIGMGINVQMPAQSALQHIGQPWIDLTTLAGALDRNQLIAHLQQCCIKQLQRFEQHGFQAFQSEFNRRDLFQGQPVRLVQGTQQISGTCHGVDAQGNLIVEHQGKKQLYHGGELSLRADAQH</sequence>
<dbReference type="GO" id="GO:0004077">
    <property type="term" value="F:biotin--[biotin carboxyl-carrier protein] ligase activity"/>
    <property type="evidence" value="ECO:0007669"/>
    <property type="project" value="UniProtKB-EC"/>
</dbReference>
<dbReference type="EMBL" id="JAUZVZ010000026">
    <property type="protein sequence ID" value="MDP4537489.1"/>
    <property type="molecule type" value="Genomic_DNA"/>
</dbReference>
<proteinExistence type="inferred from homology"/>
<dbReference type="InterPro" id="IPR004408">
    <property type="entry name" value="Biotin_CoA_COase_ligase"/>
</dbReference>
<evidence type="ECO:0000256" key="3">
    <source>
        <dbReference type="ARBA" id="ARBA00022840"/>
    </source>
</evidence>
<dbReference type="EC" id="6.3.4.15" evidence="6"/>
<dbReference type="NCBIfam" id="NF008847">
    <property type="entry name" value="PRK11886.1-2"/>
    <property type="match status" value="1"/>
</dbReference>
<reference evidence="8 9" key="1">
    <citation type="submission" date="2023-08" db="EMBL/GenBank/DDBJ databases">
        <authorList>
            <person name="Joshi A."/>
            <person name="Thite S."/>
        </authorList>
    </citation>
    <scope>NUCLEOTIDE SEQUENCE [LARGE SCALE GENOMIC DNA]</scope>
    <source>
        <strain evidence="8 9">AC40</strain>
    </source>
</reference>
<keyword evidence="6" id="KW-0678">Repressor</keyword>
<evidence type="ECO:0000256" key="2">
    <source>
        <dbReference type="ARBA" id="ARBA00022741"/>
    </source>
</evidence>
<feature type="binding site" evidence="6">
    <location>
        <position position="193"/>
    </location>
    <ligand>
        <name>biotin</name>
        <dbReference type="ChEBI" id="CHEBI:57586"/>
    </ligand>
</feature>
<dbReference type="Proteomes" id="UP001231616">
    <property type="component" value="Unassembled WGS sequence"/>
</dbReference>
<dbReference type="Pfam" id="PF08279">
    <property type="entry name" value="HTH_11"/>
    <property type="match status" value="1"/>
</dbReference>
<dbReference type="PANTHER" id="PTHR12835">
    <property type="entry name" value="BIOTIN PROTEIN LIGASE"/>
    <property type="match status" value="1"/>
</dbReference>
<evidence type="ECO:0000256" key="4">
    <source>
        <dbReference type="ARBA" id="ARBA00023267"/>
    </source>
</evidence>
<dbReference type="InterPro" id="IPR036390">
    <property type="entry name" value="WH_DNA-bd_sf"/>
</dbReference>
<dbReference type="InterPro" id="IPR013196">
    <property type="entry name" value="HTH_11"/>
</dbReference>
<keyword evidence="3 6" id="KW-0067">ATP-binding</keyword>
<dbReference type="PROSITE" id="PS51733">
    <property type="entry name" value="BPL_LPL_CATALYTIC"/>
    <property type="match status" value="1"/>
</dbReference>
<comment type="function">
    <text evidence="6">Acts both as a biotin--[acetyl-CoA-carboxylase] ligase and a biotin-operon repressor. In the presence of ATP, BirA activates biotin to form the BirA-biotinyl-5'-adenylate (BirA-bio-5'-AMP or holoBirA) complex. HoloBirA can either transfer the biotinyl moiety to the biotin carboxyl carrier protein (BCCP) subunit of acetyl-CoA carboxylase, or bind to the biotin operator site and inhibit transcription of the operon.</text>
</comment>
<name>A0ABT9H345_9GAMM</name>